<dbReference type="Proteomes" id="UP000269998">
    <property type="component" value="Chromosome"/>
</dbReference>
<evidence type="ECO:0000256" key="1">
    <source>
        <dbReference type="SAM" id="MobiDB-lite"/>
    </source>
</evidence>
<keyword evidence="2" id="KW-1133">Transmembrane helix</keyword>
<feature type="compositionally biased region" description="Low complexity" evidence="1">
    <location>
        <begin position="502"/>
        <end position="515"/>
    </location>
</feature>
<dbReference type="KEGG" id="mbai:MB901379_00359"/>
<gene>
    <name evidence="3" type="ORF">MB901379_00359</name>
</gene>
<protein>
    <submittedName>
        <fullName evidence="3">Uncharacterized protein</fullName>
    </submittedName>
</protein>
<evidence type="ECO:0000256" key="2">
    <source>
        <dbReference type="SAM" id="Phobius"/>
    </source>
</evidence>
<feature type="region of interest" description="Disordered" evidence="1">
    <location>
        <begin position="488"/>
        <end position="523"/>
    </location>
</feature>
<keyword evidence="2" id="KW-0472">Membrane</keyword>
<evidence type="ECO:0000313" key="3">
    <source>
        <dbReference type="EMBL" id="VDM86833.1"/>
    </source>
</evidence>
<dbReference type="AlphaFoldDB" id="A0A3S4C8B0"/>
<dbReference type="InterPro" id="IPR027417">
    <property type="entry name" value="P-loop_NTPase"/>
</dbReference>
<keyword evidence="4" id="KW-1185">Reference proteome</keyword>
<organism evidence="3 4">
    <name type="scientific">Mycobacterium basiliense</name>
    <dbReference type="NCBI Taxonomy" id="2094119"/>
    <lineage>
        <taxon>Bacteria</taxon>
        <taxon>Bacillati</taxon>
        <taxon>Actinomycetota</taxon>
        <taxon>Actinomycetes</taxon>
        <taxon>Mycobacteriales</taxon>
        <taxon>Mycobacteriaceae</taxon>
        <taxon>Mycobacterium</taxon>
    </lineage>
</organism>
<dbReference type="OrthoDB" id="4746525at2"/>
<reference evidence="4" key="1">
    <citation type="submission" date="2018-02" db="EMBL/GenBank/DDBJ databases">
        <authorList>
            <person name="Seth-Smith MB H."/>
            <person name="Seth-Smith H."/>
        </authorList>
    </citation>
    <scope>NUCLEOTIDE SEQUENCE [LARGE SCALE GENOMIC DNA]</scope>
</reference>
<feature type="transmembrane region" description="Helical" evidence="2">
    <location>
        <begin position="357"/>
        <end position="381"/>
    </location>
</feature>
<dbReference type="EMBL" id="LR130759">
    <property type="protein sequence ID" value="VDM86833.1"/>
    <property type="molecule type" value="Genomic_DNA"/>
</dbReference>
<feature type="transmembrane region" description="Helical" evidence="2">
    <location>
        <begin position="330"/>
        <end position="351"/>
    </location>
</feature>
<sequence length="523" mass="55722">MIGATGDHPAAPVDALVTAIVPNIGSPMVHRRDVVVVTGPWLSGVTSVLKALRESVPAYRFIEARELAAGDAPTAVVFVVSAATPLTASDCMLLDVAAEHTDVVIGVVSKIDIHRSWREVLAANQDILAAHAPRYGAVPWLGVAAAPDLGIPHVDDLVATVQARLADADSARRNRLRAWESRLRTVSERFDRDAVGAGRGARVGGLREQRSAALRHRRQSRTERGIALRGQIQQARVELSHFSHNRCASVRAELQEDIASLPRRGIAEFETYTRRRVEEAVAEVADGISVQLRDIAEAMSMPVQLPHIDALPTVSISAPSLRSRRPETQLMMVLGAGFGLGLALTLIRLLSGLAAGLGAGLTAAGIVVCVTLGLLTTVWVVNTRGLLSDRAMLDRWTAEVTSSLRSALEQLVASRVLAAEALLGTALSAYDEVEDSRVEDRVNAIDSELREHAIAAARAAASRDREMPAIQAALDAVRAELAESGIRDTTLDSAKSESVAEPGDTSTDTSTPATAISEGFRPF</sequence>
<proteinExistence type="predicted"/>
<evidence type="ECO:0000313" key="4">
    <source>
        <dbReference type="Proteomes" id="UP000269998"/>
    </source>
</evidence>
<accession>A0A3S4C8B0</accession>
<dbReference type="RefSeq" id="WP_158015038.1">
    <property type="nucleotide sequence ID" value="NZ_CBCSKE010000048.1"/>
</dbReference>
<name>A0A3S4C8B0_9MYCO</name>
<keyword evidence="2" id="KW-0812">Transmembrane</keyword>
<dbReference type="SUPFAM" id="SSF52540">
    <property type="entry name" value="P-loop containing nucleoside triphosphate hydrolases"/>
    <property type="match status" value="1"/>
</dbReference>